<comment type="similarity">
    <text evidence="2">Belongs to the cation transport ATPase (P-type) (TC 3.A.3) family. Type V subfamily.</text>
</comment>
<dbReference type="FunFam" id="3.40.50.1000:FF:000056">
    <property type="entry name" value="Cation-transporting ATPase"/>
    <property type="match status" value="1"/>
</dbReference>
<dbReference type="GO" id="GO:0046872">
    <property type="term" value="F:metal ion binding"/>
    <property type="evidence" value="ECO:0007669"/>
    <property type="project" value="UniProtKB-KW"/>
</dbReference>
<dbReference type="Pfam" id="PF00702">
    <property type="entry name" value="Hydrolase"/>
    <property type="match status" value="1"/>
</dbReference>
<keyword evidence="14" id="KW-1185">Reference proteome</keyword>
<dbReference type="PRINTS" id="PR00119">
    <property type="entry name" value="CATATPASE"/>
</dbReference>
<reference evidence="15" key="1">
    <citation type="submission" date="2016-11" db="UniProtKB">
        <authorList>
            <consortium name="WormBaseParasite"/>
        </authorList>
    </citation>
    <scope>IDENTIFICATION</scope>
</reference>
<evidence type="ECO:0000313" key="14">
    <source>
        <dbReference type="Proteomes" id="UP000095283"/>
    </source>
</evidence>
<dbReference type="InterPro" id="IPR018303">
    <property type="entry name" value="ATPase_P-typ_P_site"/>
</dbReference>
<dbReference type="InterPro" id="IPR023298">
    <property type="entry name" value="ATPase_P-typ_TM_dom_sf"/>
</dbReference>
<dbReference type="GO" id="GO:0006874">
    <property type="term" value="P:intracellular calcium ion homeostasis"/>
    <property type="evidence" value="ECO:0007669"/>
    <property type="project" value="TreeGrafter"/>
</dbReference>
<evidence type="ECO:0000256" key="8">
    <source>
        <dbReference type="ARBA" id="ARBA00022840"/>
    </source>
</evidence>
<evidence type="ECO:0000256" key="11">
    <source>
        <dbReference type="ARBA" id="ARBA00022989"/>
    </source>
</evidence>
<keyword evidence="8" id="KW-0067">ATP-binding</keyword>
<name>A0A1I7WN19_HETBA</name>
<accession>A0A1I7WN19</accession>
<evidence type="ECO:0000256" key="2">
    <source>
        <dbReference type="ARBA" id="ARBA00006000"/>
    </source>
</evidence>
<dbReference type="Proteomes" id="UP000095283">
    <property type="component" value="Unplaced"/>
</dbReference>
<dbReference type="InterPro" id="IPR036412">
    <property type="entry name" value="HAD-like_sf"/>
</dbReference>
<keyword evidence="10" id="KW-1278">Translocase</keyword>
<dbReference type="PROSITE" id="PS00154">
    <property type="entry name" value="ATPASE_E1_E2"/>
    <property type="match status" value="1"/>
</dbReference>
<dbReference type="WBParaSite" id="Hba_06541">
    <property type="protein sequence ID" value="Hba_06541"/>
    <property type="gene ID" value="Hba_06541"/>
</dbReference>
<dbReference type="NCBIfam" id="TIGR01494">
    <property type="entry name" value="ATPase_P-type"/>
    <property type="match status" value="1"/>
</dbReference>
<evidence type="ECO:0000256" key="1">
    <source>
        <dbReference type="ARBA" id="ARBA00004477"/>
    </source>
</evidence>
<dbReference type="SUPFAM" id="SSF81665">
    <property type="entry name" value="Calcium ATPase, transmembrane domain M"/>
    <property type="match status" value="1"/>
</dbReference>
<keyword evidence="6" id="KW-0547">Nucleotide-binding</keyword>
<dbReference type="Gene3D" id="3.40.50.1000">
    <property type="entry name" value="HAD superfamily/HAD-like"/>
    <property type="match status" value="2"/>
</dbReference>
<dbReference type="SUPFAM" id="SSF56784">
    <property type="entry name" value="HAD-like"/>
    <property type="match status" value="1"/>
</dbReference>
<dbReference type="GO" id="GO:0005524">
    <property type="term" value="F:ATP binding"/>
    <property type="evidence" value="ECO:0007669"/>
    <property type="project" value="UniProtKB-KW"/>
</dbReference>
<keyword evidence="7" id="KW-0256">Endoplasmic reticulum</keyword>
<keyword evidence="3" id="KW-0813">Transport</keyword>
<dbReference type="AlphaFoldDB" id="A0A1I7WN19"/>
<comment type="subcellular location">
    <subcellularLocation>
        <location evidence="1">Endoplasmic reticulum membrane</location>
        <topology evidence="1">Multi-pass membrane protein</topology>
    </subcellularLocation>
</comment>
<dbReference type="InterPro" id="IPR023299">
    <property type="entry name" value="ATPase_P-typ_cyto_dom_N"/>
</dbReference>
<protein>
    <submittedName>
        <fullName evidence="15">Cation-transporting ATPase 13A1</fullName>
    </submittedName>
</protein>
<evidence type="ECO:0000256" key="12">
    <source>
        <dbReference type="ARBA" id="ARBA00023136"/>
    </source>
</evidence>
<dbReference type="SUPFAM" id="SSF81660">
    <property type="entry name" value="Metal cation-transporting ATPase, ATP-binding domain N"/>
    <property type="match status" value="1"/>
</dbReference>
<evidence type="ECO:0000256" key="3">
    <source>
        <dbReference type="ARBA" id="ARBA00022448"/>
    </source>
</evidence>
<dbReference type="PANTHER" id="PTHR45630">
    <property type="entry name" value="CATION-TRANSPORTING ATPASE-RELATED"/>
    <property type="match status" value="1"/>
</dbReference>
<evidence type="ECO:0000256" key="6">
    <source>
        <dbReference type="ARBA" id="ARBA00022741"/>
    </source>
</evidence>
<dbReference type="Gene3D" id="1.20.1110.10">
    <property type="entry name" value="Calcium-transporting ATPase, transmembrane domain"/>
    <property type="match status" value="1"/>
</dbReference>
<dbReference type="Gene3D" id="3.40.1110.10">
    <property type="entry name" value="Calcium-transporting ATPase, cytoplasmic domain N"/>
    <property type="match status" value="1"/>
</dbReference>
<evidence type="ECO:0000256" key="5">
    <source>
        <dbReference type="ARBA" id="ARBA00022723"/>
    </source>
</evidence>
<keyword evidence="4 13" id="KW-0812">Transmembrane</keyword>
<keyword evidence="9" id="KW-0460">Magnesium</keyword>
<organism evidence="14 15">
    <name type="scientific">Heterorhabditis bacteriophora</name>
    <name type="common">Entomopathogenic nematode worm</name>
    <dbReference type="NCBI Taxonomy" id="37862"/>
    <lineage>
        <taxon>Eukaryota</taxon>
        <taxon>Metazoa</taxon>
        <taxon>Ecdysozoa</taxon>
        <taxon>Nematoda</taxon>
        <taxon>Chromadorea</taxon>
        <taxon>Rhabditida</taxon>
        <taxon>Rhabditina</taxon>
        <taxon>Rhabditomorpha</taxon>
        <taxon>Strongyloidea</taxon>
        <taxon>Heterorhabditidae</taxon>
        <taxon>Heterorhabditis</taxon>
    </lineage>
</organism>
<keyword evidence="5" id="KW-0479">Metal-binding</keyword>
<keyword evidence="11 13" id="KW-1133">Transmembrane helix</keyword>
<dbReference type="GO" id="GO:0019829">
    <property type="term" value="F:ATPase-coupled monoatomic cation transmembrane transporter activity"/>
    <property type="evidence" value="ECO:0007669"/>
    <property type="project" value="TreeGrafter"/>
</dbReference>
<sequence length="451" mass="50388">MFCDIYKSSAIFKFDVPGKGSDGLRSPDAGCICYALRTGFNTSQGKLLRTIMFGVKRVTANNLETFCFILFLLIFAIAAAGYLWIVGSQDEKRNKYKLFLECTLILTSVIPPELPIELSLAVNTSLIALQKLGVFCTEPFRIPFAGKIDVCCFDKTGTLTTDNLVVEGVAVNADEENGLIKSPVDVRSEAIQVMACCHSLVRFDDDLVGDPLEKACLTWCDWTLTKGEAERKRRIYVSVRDREMFVVINGGNFQLRDTKREVLENGLLFAGFVVISCPLKPDTKAMVKEIIDSSHRVVMITGDNPLTACHVAKVLKFTKKKLPTLVLDEPSDNHGKWEWKAVDDSIVFDIVPFHENKQLNNFFKENEFCITGAAFNHLLTTEYKFLKKLILHIRVFARMAPKQKERVINELKSLGKVTLMCGDGTNDVGALKHANVALGIFTSNYPKLISC</sequence>
<proteinExistence type="inferred from homology"/>
<dbReference type="GO" id="GO:0016887">
    <property type="term" value="F:ATP hydrolysis activity"/>
    <property type="evidence" value="ECO:0007669"/>
    <property type="project" value="InterPro"/>
</dbReference>
<dbReference type="GO" id="GO:0005789">
    <property type="term" value="C:endoplasmic reticulum membrane"/>
    <property type="evidence" value="ECO:0007669"/>
    <property type="project" value="UniProtKB-SubCell"/>
</dbReference>
<feature type="transmembrane region" description="Helical" evidence="13">
    <location>
        <begin position="66"/>
        <end position="85"/>
    </location>
</feature>
<evidence type="ECO:0000256" key="13">
    <source>
        <dbReference type="SAM" id="Phobius"/>
    </source>
</evidence>
<evidence type="ECO:0000256" key="4">
    <source>
        <dbReference type="ARBA" id="ARBA00022692"/>
    </source>
</evidence>
<dbReference type="InterPro" id="IPR023214">
    <property type="entry name" value="HAD_sf"/>
</dbReference>
<dbReference type="PANTHER" id="PTHR45630:SF7">
    <property type="entry name" value="ENDOPLASMIC RETICULUM TRANSMEMBRANE HELIX TRANSLOCASE"/>
    <property type="match status" value="1"/>
</dbReference>
<evidence type="ECO:0000256" key="10">
    <source>
        <dbReference type="ARBA" id="ARBA00022967"/>
    </source>
</evidence>
<evidence type="ECO:0000256" key="7">
    <source>
        <dbReference type="ARBA" id="ARBA00022824"/>
    </source>
</evidence>
<dbReference type="InterPro" id="IPR001757">
    <property type="entry name" value="P_typ_ATPase"/>
</dbReference>
<dbReference type="GO" id="GO:0015662">
    <property type="term" value="F:P-type ion transporter activity"/>
    <property type="evidence" value="ECO:0007669"/>
    <property type="project" value="TreeGrafter"/>
</dbReference>
<dbReference type="InterPro" id="IPR006544">
    <property type="entry name" value="P-type_TPase_V"/>
</dbReference>
<evidence type="ECO:0000256" key="9">
    <source>
        <dbReference type="ARBA" id="ARBA00022842"/>
    </source>
</evidence>
<keyword evidence="12 13" id="KW-0472">Membrane</keyword>
<evidence type="ECO:0000313" key="15">
    <source>
        <dbReference type="WBParaSite" id="Hba_06541"/>
    </source>
</evidence>